<reference evidence="2" key="1">
    <citation type="submission" date="2018-05" db="EMBL/GenBank/DDBJ databases">
        <authorList>
            <person name="Lanie J.A."/>
            <person name="Ng W.-L."/>
            <person name="Kazmierczak K.M."/>
            <person name="Andrzejewski T.M."/>
            <person name="Davidsen T.M."/>
            <person name="Wayne K.J."/>
            <person name="Tettelin H."/>
            <person name="Glass J.I."/>
            <person name="Rusch D."/>
            <person name="Podicherti R."/>
            <person name="Tsui H.-C.T."/>
            <person name="Winkler M.E."/>
        </authorList>
    </citation>
    <scope>NUCLEOTIDE SEQUENCE</scope>
</reference>
<feature type="region of interest" description="Disordered" evidence="1">
    <location>
        <begin position="194"/>
        <end position="223"/>
    </location>
</feature>
<organism evidence="2">
    <name type="scientific">marine metagenome</name>
    <dbReference type="NCBI Taxonomy" id="408172"/>
    <lineage>
        <taxon>unclassified sequences</taxon>
        <taxon>metagenomes</taxon>
        <taxon>ecological metagenomes</taxon>
    </lineage>
</organism>
<evidence type="ECO:0000313" key="2">
    <source>
        <dbReference type="EMBL" id="SVC68239.1"/>
    </source>
</evidence>
<protein>
    <submittedName>
        <fullName evidence="2">Uncharacterized protein</fullName>
    </submittedName>
</protein>
<feature type="compositionally biased region" description="Basic and acidic residues" evidence="1">
    <location>
        <begin position="204"/>
        <end position="217"/>
    </location>
</feature>
<proteinExistence type="predicted"/>
<evidence type="ECO:0000256" key="1">
    <source>
        <dbReference type="SAM" id="MobiDB-lite"/>
    </source>
</evidence>
<accession>A0A382P4B4</accession>
<gene>
    <name evidence="2" type="ORF">METZ01_LOCUS321093</name>
</gene>
<dbReference type="AlphaFoldDB" id="A0A382P4B4"/>
<sequence>MRPSSDCPPDEALKLLIKHKNQVTSEDEEKIDLSVVTGTLEKDDELLENLGLIMERKDREMRMLAADMPPCRHIYSGEKLGKYTVGESFVGDLREIEREELSEQLNSEDGDVRLNAAADIKSMLVLLNAFMKADLPFHREVRRLRIILRMKNLYSGAIDEKDGRNRVQQFLRRRLNNLYPDLSREEKAAIEDAGSHICEGRGPNGEEKGETGRRECIAFDPSP</sequence>
<dbReference type="EMBL" id="UINC01104804">
    <property type="protein sequence ID" value="SVC68239.1"/>
    <property type="molecule type" value="Genomic_DNA"/>
</dbReference>
<name>A0A382P4B4_9ZZZZ</name>